<dbReference type="AlphaFoldDB" id="Q6YTF7"/>
<reference evidence="1" key="1">
    <citation type="submission" date="2002-12" db="EMBL/GenBank/DDBJ databases">
        <title>Oryza sativa nipponbare(GA3) genomic DNA, chromosome 2, PAC clone:P0020D05.</title>
        <authorList>
            <person name="Sasaki T."/>
            <person name="Matsumoto T."/>
            <person name="Katayose Y."/>
        </authorList>
    </citation>
    <scope>NUCLEOTIDE SEQUENCE</scope>
</reference>
<dbReference type="EMBL" id="AP006068">
    <property type="protein sequence ID" value="BAD17772.1"/>
    <property type="molecule type" value="Genomic_DNA"/>
</dbReference>
<evidence type="ECO:0000313" key="3">
    <source>
        <dbReference type="Proteomes" id="UP000000763"/>
    </source>
</evidence>
<gene>
    <name evidence="1" type="ORF">P0020D05.45</name>
    <name evidence="2" type="ORF">P0025F02.16</name>
</gene>
<name>Q6YTF7_ORYSJ</name>
<reference evidence="2" key="2">
    <citation type="submission" date="2002-12" db="EMBL/GenBank/DDBJ databases">
        <title>Oryza sativa nipponbare(GA3) genomic DNA, chromosome 2, PAC clone:P0025F02.</title>
        <authorList>
            <person name="Sasaki T."/>
            <person name="Matsumoto T."/>
            <person name="Katayose Y."/>
        </authorList>
    </citation>
    <scope>NUCLEOTIDE SEQUENCE</scope>
</reference>
<protein>
    <submittedName>
        <fullName evidence="2">Uncharacterized protein</fullName>
    </submittedName>
</protein>
<organism evidence="2 3">
    <name type="scientific">Oryza sativa subsp. japonica</name>
    <name type="common">Rice</name>
    <dbReference type="NCBI Taxonomy" id="39947"/>
    <lineage>
        <taxon>Eukaryota</taxon>
        <taxon>Viridiplantae</taxon>
        <taxon>Streptophyta</taxon>
        <taxon>Embryophyta</taxon>
        <taxon>Tracheophyta</taxon>
        <taxon>Spermatophyta</taxon>
        <taxon>Magnoliopsida</taxon>
        <taxon>Liliopsida</taxon>
        <taxon>Poales</taxon>
        <taxon>Poaceae</taxon>
        <taxon>BOP clade</taxon>
        <taxon>Oryzoideae</taxon>
        <taxon>Oryzeae</taxon>
        <taxon>Oryzinae</taxon>
        <taxon>Oryza</taxon>
        <taxon>Oryza sativa</taxon>
    </lineage>
</organism>
<proteinExistence type="predicted"/>
<reference evidence="3" key="4">
    <citation type="journal article" date="2008" name="Nucleic Acids Res.">
        <title>The rice annotation project database (RAP-DB): 2008 update.</title>
        <authorList>
            <consortium name="The rice annotation project (RAP)"/>
        </authorList>
    </citation>
    <scope>GENOME REANNOTATION</scope>
    <source>
        <strain evidence="3">cv. Nipponbare</strain>
    </source>
</reference>
<accession>Q6YTF7</accession>
<sequence>MAAFANKTVASLLDRHVILFPGLLKYEDEDFDPTAEEYLQEQADPKPRLWDKLVA</sequence>
<dbReference type="Proteomes" id="UP000000763">
    <property type="component" value="Chromosome 2"/>
</dbReference>
<dbReference type="EMBL" id="AP006069">
    <property type="protein sequence ID" value="BAD17780.1"/>
    <property type="molecule type" value="Genomic_DNA"/>
</dbReference>
<evidence type="ECO:0000313" key="1">
    <source>
        <dbReference type="EMBL" id="BAD17772.1"/>
    </source>
</evidence>
<evidence type="ECO:0000313" key="2">
    <source>
        <dbReference type="EMBL" id="BAD17780.1"/>
    </source>
</evidence>
<reference evidence="3" key="3">
    <citation type="journal article" date="2005" name="Nature">
        <title>The map-based sequence of the rice genome.</title>
        <authorList>
            <consortium name="International rice genome sequencing project (IRGSP)"/>
            <person name="Matsumoto T."/>
            <person name="Wu J."/>
            <person name="Kanamori H."/>
            <person name="Katayose Y."/>
            <person name="Fujisawa M."/>
            <person name="Namiki N."/>
            <person name="Mizuno H."/>
            <person name="Yamamoto K."/>
            <person name="Antonio B.A."/>
            <person name="Baba T."/>
            <person name="Sakata K."/>
            <person name="Nagamura Y."/>
            <person name="Aoki H."/>
            <person name="Arikawa K."/>
            <person name="Arita K."/>
            <person name="Bito T."/>
            <person name="Chiden Y."/>
            <person name="Fujitsuka N."/>
            <person name="Fukunaka R."/>
            <person name="Hamada M."/>
            <person name="Harada C."/>
            <person name="Hayashi A."/>
            <person name="Hijishita S."/>
            <person name="Honda M."/>
            <person name="Hosokawa S."/>
            <person name="Ichikawa Y."/>
            <person name="Idonuma A."/>
            <person name="Iijima M."/>
            <person name="Ikeda M."/>
            <person name="Ikeno M."/>
            <person name="Ito K."/>
            <person name="Ito S."/>
            <person name="Ito T."/>
            <person name="Ito Y."/>
            <person name="Ito Y."/>
            <person name="Iwabuchi A."/>
            <person name="Kamiya K."/>
            <person name="Karasawa W."/>
            <person name="Kurita K."/>
            <person name="Katagiri S."/>
            <person name="Kikuta A."/>
            <person name="Kobayashi H."/>
            <person name="Kobayashi N."/>
            <person name="Machita K."/>
            <person name="Maehara T."/>
            <person name="Masukawa M."/>
            <person name="Mizubayashi T."/>
            <person name="Mukai Y."/>
            <person name="Nagasaki H."/>
            <person name="Nagata Y."/>
            <person name="Naito S."/>
            <person name="Nakashima M."/>
            <person name="Nakama Y."/>
            <person name="Nakamichi Y."/>
            <person name="Nakamura M."/>
            <person name="Meguro A."/>
            <person name="Negishi M."/>
            <person name="Ohta I."/>
            <person name="Ohta T."/>
            <person name="Okamoto M."/>
            <person name="Ono N."/>
            <person name="Saji S."/>
            <person name="Sakaguchi M."/>
            <person name="Sakai K."/>
            <person name="Shibata M."/>
            <person name="Shimokawa T."/>
            <person name="Song J."/>
            <person name="Takazaki Y."/>
            <person name="Terasawa K."/>
            <person name="Tsugane M."/>
            <person name="Tsuji K."/>
            <person name="Ueda S."/>
            <person name="Waki K."/>
            <person name="Yamagata H."/>
            <person name="Yamamoto M."/>
            <person name="Yamamoto S."/>
            <person name="Yamane H."/>
            <person name="Yoshiki S."/>
            <person name="Yoshihara R."/>
            <person name="Yukawa K."/>
            <person name="Zhong H."/>
            <person name="Yano M."/>
            <person name="Yuan Q."/>
            <person name="Ouyang S."/>
            <person name="Liu J."/>
            <person name="Jones K.M."/>
            <person name="Gansberger K."/>
            <person name="Moffat K."/>
            <person name="Hill J."/>
            <person name="Bera J."/>
            <person name="Fadrosh D."/>
            <person name="Jin S."/>
            <person name="Johri S."/>
            <person name="Kim M."/>
            <person name="Overton L."/>
            <person name="Reardon M."/>
            <person name="Tsitrin T."/>
            <person name="Vuong H."/>
            <person name="Weaver B."/>
            <person name="Ciecko A."/>
            <person name="Tallon L."/>
            <person name="Jackson J."/>
            <person name="Pai G."/>
            <person name="Aken S.V."/>
            <person name="Utterback T."/>
            <person name="Reidmuller S."/>
            <person name="Feldblyum T."/>
            <person name="Hsiao J."/>
            <person name="Zismann V."/>
            <person name="Iobst S."/>
            <person name="de Vazeille A.R."/>
            <person name="Buell C.R."/>
            <person name="Ying K."/>
            <person name="Li Y."/>
            <person name="Lu T."/>
            <person name="Huang Y."/>
            <person name="Zhao Q."/>
            <person name="Feng Q."/>
            <person name="Zhang L."/>
            <person name="Zhu J."/>
            <person name="Weng Q."/>
            <person name="Mu J."/>
            <person name="Lu Y."/>
            <person name="Fan D."/>
            <person name="Liu Y."/>
            <person name="Guan J."/>
            <person name="Zhang Y."/>
            <person name="Yu S."/>
            <person name="Liu X."/>
            <person name="Zhang Y."/>
            <person name="Hong G."/>
            <person name="Han B."/>
            <person name="Choisne N."/>
            <person name="Demange N."/>
            <person name="Orjeda G."/>
            <person name="Samain S."/>
            <person name="Cattolico L."/>
            <person name="Pelletier E."/>
            <person name="Couloux A."/>
            <person name="Segurens B."/>
            <person name="Wincker P."/>
            <person name="D'Hont A."/>
            <person name="Scarpelli C."/>
            <person name="Weissenbach J."/>
            <person name="Salanoubat M."/>
            <person name="Quetier F."/>
            <person name="Yu Y."/>
            <person name="Kim H.R."/>
            <person name="Rambo T."/>
            <person name="Currie J."/>
            <person name="Collura K."/>
            <person name="Luo M."/>
            <person name="Yang T."/>
            <person name="Ammiraju J.S.S."/>
            <person name="Engler F."/>
            <person name="Soderlund C."/>
            <person name="Wing R.A."/>
            <person name="Palmer L.E."/>
            <person name="de la Bastide M."/>
            <person name="Spiegel L."/>
            <person name="Nascimento L."/>
            <person name="Zutavern T."/>
            <person name="O'Shaughnessy A."/>
            <person name="Dike S."/>
            <person name="Dedhia N."/>
            <person name="Preston R."/>
            <person name="Balija V."/>
            <person name="McCombie W.R."/>
            <person name="Chow T."/>
            <person name="Chen H."/>
            <person name="Chung M."/>
            <person name="Chen C."/>
            <person name="Shaw J."/>
            <person name="Wu H."/>
            <person name="Hsiao K."/>
            <person name="Chao Y."/>
            <person name="Chu M."/>
            <person name="Cheng C."/>
            <person name="Hour A."/>
            <person name="Lee P."/>
            <person name="Lin S."/>
            <person name="Lin Y."/>
            <person name="Liou J."/>
            <person name="Liu S."/>
            <person name="Hsing Y."/>
            <person name="Raghuvanshi S."/>
            <person name="Mohanty A."/>
            <person name="Bharti A.K."/>
            <person name="Gaur A."/>
            <person name="Gupta V."/>
            <person name="Kumar D."/>
            <person name="Ravi V."/>
            <person name="Vij S."/>
            <person name="Kapur A."/>
            <person name="Khurana P."/>
            <person name="Khurana P."/>
            <person name="Khurana J.P."/>
            <person name="Tyagi A.K."/>
            <person name="Gaikwad K."/>
            <person name="Singh A."/>
            <person name="Dalal V."/>
            <person name="Srivastava S."/>
            <person name="Dixit A."/>
            <person name="Pal A.K."/>
            <person name="Ghazi I.A."/>
            <person name="Yadav M."/>
            <person name="Pandit A."/>
            <person name="Bhargava A."/>
            <person name="Sureshbabu K."/>
            <person name="Batra K."/>
            <person name="Sharma T.R."/>
            <person name="Mohapatra T."/>
            <person name="Singh N.K."/>
            <person name="Messing J."/>
            <person name="Nelson A.B."/>
            <person name="Fuks G."/>
            <person name="Kavchok S."/>
            <person name="Keizer G."/>
            <person name="Linton E."/>
            <person name="Llaca V."/>
            <person name="Song R."/>
            <person name="Tanyolac B."/>
            <person name="Young S."/>
            <person name="Ho-Il K."/>
            <person name="Hahn J.H."/>
            <person name="Sangsakoo G."/>
            <person name="Vanavichit A."/>
            <person name="de Mattos Luiz.A.T."/>
            <person name="Zimmer P.D."/>
            <person name="Malone G."/>
            <person name="Dellagostin O."/>
            <person name="de Oliveira A.C."/>
            <person name="Bevan M."/>
            <person name="Bancroft I."/>
            <person name="Minx P."/>
            <person name="Cordum H."/>
            <person name="Wilson R."/>
            <person name="Cheng Z."/>
            <person name="Jin W."/>
            <person name="Jiang J."/>
            <person name="Leong S.A."/>
            <person name="Iwama H."/>
            <person name="Gojobori T."/>
            <person name="Itoh T."/>
            <person name="Niimura Y."/>
            <person name="Fujii Y."/>
            <person name="Habara T."/>
            <person name="Sakai H."/>
            <person name="Sato Y."/>
            <person name="Wilson G."/>
            <person name="Kumar K."/>
            <person name="McCouch S."/>
            <person name="Juretic N."/>
            <person name="Hoen D."/>
            <person name="Wright S."/>
            <person name="Bruskiewich R."/>
            <person name="Bureau T."/>
            <person name="Miyao A."/>
            <person name="Hirochika H."/>
            <person name="Nishikawa T."/>
            <person name="Kadowaki K."/>
            <person name="Sugiura M."/>
            <person name="Burr B."/>
            <person name="Sasaki T."/>
        </authorList>
    </citation>
    <scope>NUCLEOTIDE SEQUENCE [LARGE SCALE GENOMIC DNA]</scope>
    <source>
        <strain evidence="3">cv. Nipponbare</strain>
    </source>
</reference>